<dbReference type="InterPro" id="IPR052374">
    <property type="entry name" value="SERAC1"/>
</dbReference>
<name>A0AAE0K6L9_9PEZI</name>
<keyword evidence="7 9" id="KW-0472">Membrane</keyword>
<keyword evidence="9" id="KW-0812">Transmembrane</keyword>
<evidence type="ECO:0000313" key="12">
    <source>
        <dbReference type="Proteomes" id="UP001287356"/>
    </source>
</evidence>
<evidence type="ECO:0000256" key="1">
    <source>
        <dbReference type="ARBA" id="ARBA00004173"/>
    </source>
</evidence>
<dbReference type="PANTHER" id="PTHR48182">
    <property type="entry name" value="PROTEIN SERAC1"/>
    <property type="match status" value="1"/>
</dbReference>
<dbReference type="GO" id="GO:0016020">
    <property type="term" value="C:membrane"/>
    <property type="evidence" value="ECO:0007669"/>
    <property type="project" value="UniProtKB-SubCell"/>
</dbReference>
<feature type="compositionally biased region" description="Polar residues" evidence="8">
    <location>
        <begin position="372"/>
        <end position="385"/>
    </location>
</feature>
<evidence type="ECO:0000256" key="9">
    <source>
        <dbReference type="SAM" id="Phobius"/>
    </source>
</evidence>
<keyword evidence="6" id="KW-0496">Mitochondrion</keyword>
<dbReference type="Proteomes" id="UP001287356">
    <property type="component" value="Unassembled WGS sequence"/>
</dbReference>
<proteinExistence type="inferred from homology"/>
<dbReference type="InterPro" id="IPR007751">
    <property type="entry name" value="DUF676_lipase-like"/>
</dbReference>
<dbReference type="GO" id="GO:0005739">
    <property type="term" value="C:mitochondrion"/>
    <property type="evidence" value="ECO:0007669"/>
    <property type="project" value="UniProtKB-SubCell"/>
</dbReference>
<sequence>MEGYLCSKWRKGDFSGDPSSPGDTGIPSRQRPLPTPTPTITDPPPGSPVTEPPPPPSWSRGAIAGLIAGIISLGLLALCLGAPRLRNRRRRRRGAHRGIELDDDPGEGIGFRVLHGGDGSSTEIADIILVHGLNGHRTRTWTKDGRCWPRDFLPHTLPGARIMAFGYDSTVMRWRGASHNSIGRHASMLLSDLQNMRGDNPDRPIIFVGHSLGGIVIKDALCKANAAGASLRDTKIFNSTYGIIFLGTPHRGSGYARLGWAGAAITHFWRGMNIKLVQTLRHDSDILDRVNTDFLRRSHHFKICSFAEELPVMAFFPPIVSVGSAFIGLPFEIQETIWASHRDICRFADEEDVGYRRLVRWITEFVAEATSSRVPEEGSTSTTQPPLIDTTEPESVDIAG</sequence>
<comment type="caution">
    <text evidence="11">The sequence shown here is derived from an EMBL/GenBank/DDBJ whole genome shotgun (WGS) entry which is preliminary data.</text>
</comment>
<evidence type="ECO:0000256" key="8">
    <source>
        <dbReference type="SAM" id="MobiDB-lite"/>
    </source>
</evidence>
<evidence type="ECO:0000256" key="4">
    <source>
        <dbReference type="ARBA" id="ARBA00007920"/>
    </source>
</evidence>
<evidence type="ECO:0000313" key="11">
    <source>
        <dbReference type="EMBL" id="KAK3371064.1"/>
    </source>
</evidence>
<dbReference type="Gene3D" id="3.40.50.1820">
    <property type="entry name" value="alpha/beta hydrolase"/>
    <property type="match status" value="1"/>
</dbReference>
<evidence type="ECO:0000259" key="10">
    <source>
        <dbReference type="Pfam" id="PF05057"/>
    </source>
</evidence>
<feature type="domain" description="DUF676" evidence="10">
    <location>
        <begin position="127"/>
        <end position="263"/>
    </location>
</feature>
<evidence type="ECO:0000256" key="3">
    <source>
        <dbReference type="ARBA" id="ARBA00004370"/>
    </source>
</evidence>
<reference evidence="11" key="1">
    <citation type="journal article" date="2023" name="Mol. Phylogenet. Evol.">
        <title>Genome-scale phylogeny and comparative genomics of the fungal order Sordariales.</title>
        <authorList>
            <person name="Hensen N."/>
            <person name="Bonometti L."/>
            <person name="Westerberg I."/>
            <person name="Brannstrom I.O."/>
            <person name="Guillou S."/>
            <person name="Cros-Aarteil S."/>
            <person name="Calhoun S."/>
            <person name="Haridas S."/>
            <person name="Kuo A."/>
            <person name="Mondo S."/>
            <person name="Pangilinan J."/>
            <person name="Riley R."/>
            <person name="LaButti K."/>
            <person name="Andreopoulos B."/>
            <person name="Lipzen A."/>
            <person name="Chen C."/>
            <person name="Yan M."/>
            <person name="Daum C."/>
            <person name="Ng V."/>
            <person name="Clum A."/>
            <person name="Steindorff A."/>
            <person name="Ohm R.A."/>
            <person name="Martin F."/>
            <person name="Silar P."/>
            <person name="Natvig D.O."/>
            <person name="Lalanne C."/>
            <person name="Gautier V."/>
            <person name="Ament-Velasquez S.L."/>
            <person name="Kruys A."/>
            <person name="Hutchinson M.I."/>
            <person name="Powell A.J."/>
            <person name="Barry K."/>
            <person name="Miller A.N."/>
            <person name="Grigoriev I.V."/>
            <person name="Debuchy R."/>
            <person name="Gladieux P."/>
            <person name="Hiltunen Thoren M."/>
            <person name="Johannesson H."/>
        </authorList>
    </citation>
    <scope>NUCLEOTIDE SEQUENCE</scope>
    <source>
        <strain evidence="11">CBS 958.72</strain>
    </source>
</reference>
<feature type="transmembrane region" description="Helical" evidence="9">
    <location>
        <begin position="62"/>
        <end position="83"/>
    </location>
</feature>
<evidence type="ECO:0000256" key="6">
    <source>
        <dbReference type="ARBA" id="ARBA00023128"/>
    </source>
</evidence>
<dbReference type="Pfam" id="PF05057">
    <property type="entry name" value="DUF676"/>
    <property type="match status" value="1"/>
</dbReference>
<dbReference type="InterPro" id="IPR029058">
    <property type="entry name" value="AB_hydrolase_fold"/>
</dbReference>
<keyword evidence="9" id="KW-1133">Transmembrane helix</keyword>
<feature type="compositionally biased region" description="Acidic residues" evidence="8">
    <location>
        <begin position="391"/>
        <end position="400"/>
    </location>
</feature>
<keyword evidence="11" id="KW-0378">Hydrolase</keyword>
<dbReference type="PANTHER" id="PTHR48182:SF2">
    <property type="entry name" value="PROTEIN SERAC1"/>
    <property type="match status" value="1"/>
</dbReference>
<evidence type="ECO:0000256" key="2">
    <source>
        <dbReference type="ARBA" id="ARBA00004240"/>
    </source>
</evidence>
<protein>
    <submittedName>
        <fullName evidence="11">Alpha/Beta hydrolase protein</fullName>
    </submittedName>
</protein>
<feature type="region of interest" description="Disordered" evidence="8">
    <location>
        <begin position="1"/>
        <end position="60"/>
    </location>
</feature>
<gene>
    <name evidence="11" type="ORF">B0T24DRAFT_667802</name>
</gene>
<evidence type="ECO:0000256" key="7">
    <source>
        <dbReference type="ARBA" id="ARBA00023136"/>
    </source>
</evidence>
<dbReference type="AlphaFoldDB" id="A0AAE0K6L9"/>
<dbReference type="GO" id="GO:0016787">
    <property type="term" value="F:hydrolase activity"/>
    <property type="evidence" value="ECO:0007669"/>
    <property type="project" value="UniProtKB-KW"/>
</dbReference>
<keyword evidence="5" id="KW-0256">Endoplasmic reticulum</keyword>
<dbReference type="EMBL" id="JAULSN010000005">
    <property type="protein sequence ID" value="KAK3371064.1"/>
    <property type="molecule type" value="Genomic_DNA"/>
</dbReference>
<organism evidence="11 12">
    <name type="scientific">Lasiosphaeria ovina</name>
    <dbReference type="NCBI Taxonomy" id="92902"/>
    <lineage>
        <taxon>Eukaryota</taxon>
        <taxon>Fungi</taxon>
        <taxon>Dikarya</taxon>
        <taxon>Ascomycota</taxon>
        <taxon>Pezizomycotina</taxon>
        <taxon>Sordariomycetes</taxon>
        <taxon>Sordariomycetidae</taxon>
        <taxon>Sordariales</taxon>
        <taxon>Lasiosphaeriaceae</taxon>
        <taxon>Lasiosphaeria</taxon>
    </lineage>
</organism>
<comment type="similarity">
    <text evidence="4">Belongs to the putative lipase ROG1 family.</text>
</comment>
<dbReference type="SUPFAM" id="SSF53474">
    <property type="entry name" value="alpha/beta-Hydrolases"/>
    <property type="match status" value="1"/>
</dbReference>
<evidence type="ECO:0000256" key="5">
    <source>
        <dbReference type="ARBA" id="ARBA00022824"/>
    </source>
</evidence>
<feature type="region of interest" description="Disordered" evidence="8">
    <location>
        <begin position="372"/>
        <end position="400"/>
    </location>
</feature>
<comment type="subcellular location">
    <subcellularLocation>
        <location evidence="2">Endoplasmic reticulum</location>
    </subcellularLocation>
    <subcellularLocation>
        <location evidence="3">Membrane</location>
    </subcellularLocation>
    <subcellularLocation>
        <location evidence="1">Mitochondrion</location>
    </subcellularLocation>
</comment>
<dbReference type="GO" id="GO:0005783">
    <property type="term" value="C:endoplasmic reticulum"/>
    <property type="evidence" value="ECO:0007669"/>
    <property type="project" value="UniProtKB-SubCell"/>
</dbReference>
<keyword evidence="12" id="KW-1185">Reference proteome</keyword>
<reference evidence="11" key="2">
    <citation type="submission" date="2023-06" db="EMBL/GenBank/DDBJ databases">
        <authorList>
            <consortium name="Lawrence Berkeley National Laboratory"/>
            <person name="Haridas S."/>
            <person name="Hensen N."/>
            <person name="Bonometti L."/>
            <person name="Westerberg I."/>
            <person name="Brannstrom I.O."/>
            <person name="Guillou S."/>
            <person name="Cros-Aarteil S."/>
            <person name="Calhoun S."/>
            <person name="Kuo A."/>
            <person name="Mondo S."/>
            <person name="Pangilinan J."/>
            <person name="Riley R."/>
            <person name="Labutti K."/>
            <person name="Andreopoulos B."/>
            <person name="Lipzen A."/>
            <person name="Chen C."/>
            <person name="Yanf M."/>
            <person name="Daum C."/>
            <person name="Ng V."/>
            <person name="Clum A."/>
            <person name="Steindorff A."/>
            <person name="Ohm R."/>
            <person name="Martin F."/>
            <person name="Silar P."/>
            <person name="Natvig D."/>
            <person name="Lalanne C."/>
            <person name="Gautier V."/>
            <person name="Ament-Velasquez S.L."/>
            <person name="Kruys A."/>
            <person name="Hutchinson M.I."/>
            <person name="Powell A.J."/>
            <person name="Barry K."/>
            <person name="Miller A.N."/>
            <person name="Grigoriev I.V."/>
            <person name="Debuchy R."/>
            <person name="Gladieux P."/>
            <person name="Thoren M.H."/>
            <person name="Johannesson H."/>
        </authorList>
    </citation>
    <scope>NUCLEOTIDE SEQUENCE</scope>
    <source>
        <strain evidence="11">CBS 958.72</strain>
    </source>
</reference>
<feature type="compositionally biased region" description="Pro residues" evidence="8">
    <location>
        <begin position="33"/>
        <end position="57"/>
    </location>
</feature>
<accession>A0AAE0K6L9</accession>